<sequence length="362" mass="36488">MLLLAVLFLAGTNGANDNFKGVATLYGSRRAGYWTSLLWASAATLAGSLCSVFFAHALLKAFTGAGLVPSVIATQTRFAFAVASGGAVTVALAAWRGLPISTTHALIGAMGGAGLVAVGSAMRFAILGSTFLLPLLASPVIAMVPAFLLAPLLRRLVARAAAEPECVCTQSATIVTPEGVMMRGTMPVRVTGTKAECRAAGARPAWRFDARGAVDALLFLLGGTVSFARGLNDTPKIAALLLPVTALGGHGTLAVALVGAAMLAGGLLGARRVARTMSDKITQLDIGAALAAGVTTSLLVGTASFNGLPVSTTHVSVGALVGTGLNGGGGVDRQVMTNIVLSWIVTLPTGALVGAILYVLVR</sequence>
<evidence type="ECO:0000313" key="7">
    <source>
        <dbReference type="EMBL" id="GLK70673.1"/>
    </source>
</evidence>
<feature type="transmembrane region" description="Helical" evidence="6">
    <location>
        <begin position="340"/>
        <end position="361"/>
    </location>
</feature>
<feature type="transmembrane region" description="Helical" evidence="6">
    <location>
        <begin position="213"/>
        <end position="231"/>
    </location>
</feature>
<protein>
    <recommendedName>
        <fullName evidence="6">Phosphate transporter</fullName>
    </recommendedName>
</protein>
<evidence type="ECO:0000256" key="6">
    <source>
        <dbReference type="RuleBase" id="RU363058"/>
    </source>
</evidence>
<evidence type="ECO:0000313" key="8">
    <source>
        <dbReference type="Proteomes" id="UP001143370"/>
    </source>
</evidence>
<comment type="caution">
    <text evidence="7">The sequence shown here is derived from an EMBL/GenBank/DDBJ whole genome shotgun (WGS) entry which is preliminary data.</text>
</comment>
<evidence type="ECO:0000256" key="5">
    <source>
        <dbReference type="ARBA" id="ARBA00023136"/>
    </source>
</evidence>
<keyword evidence="3 6" id="KW-0812">Transmembrane</keyword>
<dbReference type="EMBL" id="BSFJ01000004">
    <property type="protein sequence ID" value="GLK70673.1"/>
    <property type="molecule type" value="Genomic_DNA"/>
</dbReference>
<keyword evidence="6" id="KW-0592">Phosphate transport</keyword>
<organism evidence="7 8">
    <name type="scientific">Ancylobacter dichloromethanicus</name>
    <dbReference type="NCBI Taxonomy" id="518825"/>
    <lineage>
        <taxon>Bacteria</taxon>
        <taxon>Pseudomonadati</taxon>
        <taxon>Pseudomonadota</taxon>
        <taxon>Alphaproteobacteria</taxon>
        <taxon>Hyphomicrobiales</taxon>
        <taxon>Xanthobacteraceae</taxon>
        <taxon>Ancylobacter</taxon>
    </lineage>
</organism>
<proteinExistence type="inferred from homology"/>
<dbReference type="PANTHER" id="PTHR11101">
    <property type="entry name" value="PHOSPHATE TRANSPORTER"/>
    <property type="match status" value="1"/>
</dbReference>
<feature type="transmembrane region" description="Helical" evidence="6">
    <location>
        <begin position="284"/>
        <end position="305"/>
    </location>
</feature>
<dbReference type="GO" id="GO:0005315">
    <property type="term" value="F:phosphate transmembrane transporter activity"/>
    <property type="evidence" value="ECO:0007669"/>
    <property type="project" value="InterPro"/>
</dbReference>
<dbReference type="InterPro" id="IPR001204">
    <property type="entry name" value="Phos_transporter"/>
</dbReference>
<evidence type="ECO:0000256" key="4">
    <source>
        <dbReference type="ARBA" id="ARBA00022989"/>
    </source>
</evidence>
<evidence type="ECO:0000256" key="2">
    <source>
        <dbReference type="ARBA" id="ARBA00022448"/>
    </source>
</evidence>
<feature type="transmembrane region" description="Helical" evidence="6">
    <location>
        <begin position="132"/>
        <end position="153"/>
    </location>
</feature>
<evidence type="ECO:0000256" key="1">
    <source>
        <dbReference type="ARBA" id="ARBA00004141"/>
    </source>
</evidence>
<dbReference type="AlphaFoldDB" id="A0A9W6J7E3"/>
<keyword evidence="8" id="KW-1185">Reference proteome</keyword>
<keyword evidence="2 6" id="KW-0813">Transport</keyword>
<keyword evidence="5 6" id="KW-0472">Membrane</keyword>
<comment type="subcellular location">
    <subcellularLocation>
        <location evidence="1 6">Membrane</location>
        <topology evidence="1 6">Multi-pass membrane protein</topology>
    </subcellularLocation>
</comment>
<reference evidence="7" key="1">
    <citation type="journal article" date="2014" name="Int. J. Syst. Evol. Microbiol.">
        <title>Complete genome sequence of Corynebacterium casei LMG S-19264T (=DSM 44701T), isolated from a smear-ripened cheese.</title>
        <authorList>
            <consortium name="US DOE Joint Genome Institute (JGI-PGF)"/>
            <person name="Walter F."/>
            <person name="Albersmeier A."/>
            <person name="Kalinowski J."/>
            <person name="Ruckert C."/>
        </authorList>
    </citation>
    <scope>NUCLEOTIDE SEQUENCE</scope>
    <source>
        <strain evidence="7">VKM B-2484</strain>
    </source>
</reference>
<comment type="similarity">
    <text evidence="6">Belongs to the inorganic phosphate transporter (PiT) (TC 2.A.20) family.</text>
</comment>
<reference evidence="7" key="2">
    <citation type="submission" date="2023-01" db="EMBL/GenBank/DDBJ databases">
        <authorList>
            <person name="Sun Q."/>
            <person name="Evtushenko L."/>
        </authorList>
    </citation>
    <scope>NUCLEOTIDE SEQUENCE</scope>
    <source>
        <strain evidence="7">VKM B-2484</strain>
    </source>
</reference>
<dbReference type="Proteomes" id="UP001143370">
    <property type="component" value="Unassembled WGS sequence"/>
</dbReference>
<evidence type="ECO:0000256" key="3">
    <source>
        <dbReference type="ARBA" id="ARBA00022692"/>
    </source>
</evidence>
<keyword evidence="4 6" id="KW-1133">Transmembrane helix</keyword>
<feature type="transmembrane region" description="Helical" evidence="6">
    <location>
        <begin position="237"/>
        <end position="263"/>
    </location>
</feature>
<feature type="transmembrane region" description="Helical" evidence="6">
    <location>
        <begin position="38"/>
        <end position="59"/>
    </location>
</feature>
<accession>A0A9W6J7E3</accession>
<dbReference type="GO" id="GO:0035435">
    <property type="term" value="P:phosphate ion transmembrane transport"/>
    <property type="evidence" value="ECO:0007669"/>
    <property type="project" value="TreeGrafter"/>
</dbReference>
<dbReference type="Pfam" id="PF01384">
    <property type="entry name" value="PHO4"/>
    <property type="match status" value="1"/>
</dbReference>
<dbReference type="GO" id="GO:0016020">
    <property type="term" value="C:membrane"/>
    <property type="evidence" value="ECO:0007669"/>
    <property type="project" value="UniProtKB-SubCell"/>
</dbReference>
<feature type="transmembrane region" description="Helical" evidence="6">
    <location>
        <begin position="105"/>
        <end position="126"/>
    </location>
</feature>
<dbReference type="PANTHER" id="PTHR11101:SF80">
    <property type="entry name" value="PHOSPHATE TRANSPORTER"/>
    <property type="match status" value="1"/>
</dbReference>
<gene>
    <name evidence="7" type="ORF">GCM10017643_07880</name>
</gene>
<name>A0A9W6J7E3_9HYPH</name>